<comment type="subcellular location">
    <subcellularLocation>
        <location evidence="1">Membrane</location>
        <topology evidence="1">Single-pass membrane protein</topology>
    </subcellularLocation>
</comment>
<evidence type="ECO:0000259" key="5">
    <source>
        <dbReference type="Pfam" id="PF04357"/>
    </source>
</evidence>
<keyword evidence="4" id="KW-0472">Membrane</keyword>
<dbReference type="InterPro" id="IPR007452">
    <property type="entry name" value="TamB_C"/>
</dbReference>
<dbReference type="EMBL" id="SZPQ01000001">
    <property type="protein sequence ID" value="TKI08573.1"/>
    <property type="molecule type" value="Genomic_DNA"/>
</dbReference>
<organism evidence="6 7">
    <name type="scientific">Martelella alba</name>
    <dbReference type="NCBI Taxonomy" id="2590451"/>
    <lineage>
        <taxon>Bacteria</taxon>
        <taxon>Pseudomonadati</taxon>
        <taxon>Pseudomonadota</taxon>
        <taxon>Alphaproteobacteria</taxon>
        <taxon>Hyphomicrobiales</taxon>
        <taxon>Aurantimonadaceae</taxon>
        <taxon>Martelella</taxon>
    </lineage>
</organism>
<dbReference type="PANTHER" id="PTHR36985:SF1">
    <property type="entry name" value="TRANSLOCATION AND ASSEMBLY MODULE SUBUNIT TAMB"/>
    <property type="match status" value="1"/>
</dbReference>
<comment type="caution">
    <text evidence="6">The sequence shown here is derived from an EMBL/GenBank/DDBJ whole genome shotgun (WGS) entry which is preliminary data.</text>
</comment>
<keyword evidence="3" id="KW-1133">Transmembrane helix</keyword>
<reference evidence="6 7" key="1">
    <citation type="submission" date="2019-04" db="EMBL/GenBank/DDBJ databases">
        <authorList>
            <person name="Li M."/>
            <person name="Gao C."/>
        </authorList>
    </citation>
    <scope>NUCLEOTIDE SEQUENCE [LARGE SCALE GENOMIC DNA]</scope>
    <source>
        <strain evidence="6 7">BGMRC 2031</strain>
    </source>
</reference>
<sequence length="1260" mass="135276">MSLARKIGLGAAALLLVLLCAVALLLGTARGLHLLLTGAARWVPGLEIGQVDGGWRDLTIRRLRYRMPGVTVGVARFHLALDPSCLRHSQLCLNDFSLDQVDVRVTTGELPPAAESRTPAQETGGLISTPYPLILRHLAINGVQVRIDDTQVALGSLQSGMAFRGNTLTLTPTRIRNLLVALPKTAAAATEQAVAAARDTHPPSDAPPPSLQQTLQAFFAKPLLPALPETVLPLNLRLTDLTGENWRLTGDTDLQLNSFALQAEANDGQVVLRRLRVDAPQGLLNASGQARLSGQWPLTLTLNTAVRMAPFAGEKIKLNLDGALRDQLAVAVNLSGPVKTRLNLRTRLAEPGLPLALTVESPGLQWPTTGQPEYQARDLALRLDGKATDYRLDIRASLSGEGLPSAEVTLQGKGDTGQFTLSLLRIAALQGHADLTALVDWRKAVSWRSQLVLSGIDTSRQWPEWPARLAGKLAMTGSLYGGNWQLRIPELALDGVVRQNAVSVRGSLAGNAAGQWEVDALRLALGRNNLTVNGKINDQLALDAVIDAPNLNGALPGLAGTIRGALKARGSRNAPQITADLAASGLRWQALTVRRVALNGNVRSSDKVGGDLRLEVDDLRRDAMTVSRLTLALTGDEQAHRLQLNIRGEPVSGHLTLQGGYDRAQQRWRGSLSQTRFATPVGEWLLTRPMTIDYQQQAQTVIIGPHCWQNPNARLCVPADIRLGASGQAAVRLERFDLAMLKPLLPPDTALSGTFSGDANLSWQPGGALPQGKIVLTGSGIKARQTLQGGVLPVDFDRFTVSAGLEHDRATLDWQIGIAGNGRFNGRVQVADPRNVRRLGGEVTIENLSLALLNPVLSREEHAAGQVNASLRLGGTGARPLLYGRLALERAWVRANWMPFAMSESQLVMNFNGSGSTLQGVVHTTSGQLNLSGDADWSRLDDWRARIAAQGSRVRITLPPMVRLDASPNITLEASPQMLTLNGNVDIPWARITVQELPPSAVAVSPDEVILDENLQPVSEPGTAMVINSNLKIHVGNDVRLDAFGLKARLGGDLNVVQDKEGLGLHGQINIPYGRFRAYGQDLIIRRGQLIFAGSPSQPLLNIEAIRNPDSTADGVTAGVRVTGMADQPKVEVFSDPVKSQQEALSYLLRGQGLDTPGADSSMMTSMLIGMGVAQSGRLVGKIGAAFGVSNLTLDTQGVGDESQVVVSGNVTRDLQVKYGVGIYDSLATLTLRYRLMPRLYLEAVSGLNQALDLLYQFEF</sequence>
<evidence type="ECO:0000256" key="2">
    <source>
        <dbReference type="ARBA" id="ARBA00022692"/>
    </source>
</evidence>
<dbReference type="RefSeq" id="WP_136987864.1">
    <property type="nucleotide sequence ID" value="NZ_SZPQ01000001.1"/>
</dbReference>
<name>A0ABY2SSH2_9HYPH</name>
<feature type="domain" description="Translocation and assembly module TamB C-terminal" evidence="5">
    <location>
        <begin position="925"/>
        <end position="1260"/>
    </location>
</feature>
<gene>
    <name evidence="6" type="ORF">FCN80_00490</name>
</gene>
<accession>A0ABY2SSH2</accession>
<evidence type="ECO:0000313" key="7">
    <source>
        <dbReference type="Proteomes" id="UP000305202"/>
    </source>
</evidence>
<proteinExistence type="predicted"/>
<evidence type="ECO:0000313" key="6">
    <source>
        <dbReference type="EMBL" id="TKI08573.1"/>
    </source>
</evidence>
<dbReference type="Proteomes" id="UP000305202">
    <property type="component" value="Unassembled WGS sequence"/>
</dbReference>
<dbReference type="PANTHER" id="PTHR36985">
    <property type="entry name" value="TRANSLOCATION AND ASSEMBLY MODULE SUBUNIT TAMB"/>
    <property type="match status" value="1"/>
</dbReference>
<dbReference type="Pfam" id="PF04357">
    <property type="entry name" value="TamB"/>
    <property type="match status" value="1"/>
</dbReference>
<evidence type="ECO:0000256" key="4">
    <source>
        <dbReference type="ARBA" id="ARBA00023136"/>
    </source>
</evidence>
<evidence type="ECO:0000256" key="3">
    <source>
        <dbReference type="ARBA" id="ARBA00022989"/>
    </source>
</evidence>
<protein>
    <submittedName>
        <fullName evidence="6">Translocation/assembly module TamB</fullName>
    </submittedName>
</protein>
<keyword evidence="7" id="KW-1185">Reference proteome</keyword>
<keyword evidence="2" id="KW-0812">Transmembrane</keyword>
<evidence type="ECO:0000256" key="1">
    <source>
        <dbReference type="ARBA" id="ARBA00004167"/>
    </source>
</evidence>